<evidence type="ECO:0000313" key="3">
    <source>
        <dbReference type="Proteomes" id="UP000468650"/>
    </source>
</evidence>
<reference evidence="2 3" key="1">
    <citation type="submission" date="2019-09" db="EMBL/GenBank/DDBJ databases">
        <title>Genomes of family Cryomorphaceae.</title>
        <authorList>
            <person name="Bowman J.P."/>
        </authorList>
    </citation>
    <scope>NUCLEOTIDE SEQUENCE [LARGE SCALE GENOMIC DNA]</scope>
    <source>
        <strain evidence="2 3">LMG 25704</strain>
    </source>
</reference>
<comment type="caution">
    <text evidence="2">The sequence shown here is derived from an EMBL/GenBank/DDBJ whole genome shotgun (WGS) entry which is preliminary data.</text>
</comment>
<dbReference type="OrthoDB" id="9811293at2"/>
<gene>
    <name evidence="2" type="ORF">F8C67_00320</name>
</gene>
<keyword evidence="1" id="KW-0472">Membrane</keyword>
<accession>A0A6N6RL03</accession>
<dbReference type="Pfam" id="PF04240">
    <property type="entry name" value="Caroten_synth"/>
    <property type="match status" value="1"/>
</dbReference>
<feature type="transmembrane region" description="Helical" evidence="1">
    <location>
        <begin position="93"/>
        <end position="111"/>
    </location>
</feature>
<dbReference type="EMBL" id="WBVO01000001">
    <property type="protein sequence ID" value="KAB2814207.1"/>
    <property type="molecule type" value="Genomic_DNA"/>
</dbReference>
<keyword evidence="3" id="KW-1185">Reference proteome</keyword>
<organism evidence="2 3">
    <name type="scientific">Phaeocystidibacter luteus</name>
    <dbReference type="NCBI Taxonomy" id="911197"/>
    <lineage>
        <taxon>Bacteria</taxon>
        <taxon>Pseudomonadati</taxon>
        <taxon>Bacteroidota</taxon>
        <taxon>Flavobacteriia</taxon>
        <taxon>Flavobacteriales</taxon>
        <taxon>Phaeocystidibacteraceae</taxon>
        <taxon>Phaeocystidibacter</taxon>
    </lineage>
</organism>
<feature type="transmembrane region" description="Helical" evidence="1">
    <location>
        <begin position="191"/>
        <end position="208"/>
    </location>
</feature>
<keyword evidence="1" id="KW-0812">Transmembrane</keyword>
<feature type="transmembrane region" description="Helical" evidence="1">
    <location>
        <begin position="53"/>
        <end position="73"/>
    </location>
</feature>
<feature type="transmembrane region" description="Helical" evidence="1">
    <location>
        <begin position="27"/>
        <end position="46"/>
    </location>
</feature>
<dbReference type="Proteomes" id="UP000468650">
    <property type="component" value="Unassembled WGS sequence"/>
</dbReference>
<dbReference type="PANTHER" id="PTHR39419:SF1">
    <property type="entry name" value="SLL0814 PROTEIN"/>
    <property type="match status" value="1"/>
</dbReference>
<proteinExistence type="predicted"/>
<feature type="transmembrane region" description="Helical" evidence="1">
    <location>
        <begin position="162"/>
        <end position="179"/>
    </location>
</feature>
<keyword evidence="1" id="KW-1133">Transmembrane helix</keyword>
<sequence length="209" mass="23764">MKKYFPHILIILHTVGVVGLQTEYKDWFLALTPVNLIITYVIALLSVEKKLDVKFWIVFALAFVVGFGAEWIGVHTGYLFGDYEYGEGLGPKWLDIPLAIGMNWALLILVTRSLANRWVKNEWGQTFIASILMVVLDLWMEPVAPTLDYWEFVGGVAPMKNYLGWFVVSFFIHAIASFLGASKWKCGMDKVIYIVQSIFFIILAIASFL</sequence>
<dbReference type="PANTHER" id="PTHR39419">
    <property type="entry name" value="SLL0814 PROTEIN"/>
    <property type="match status" value="1"/>
</dbReference>
<feature type="transmembrane region" description="Helical" evidence="1">
    <location>
        <begin position="123"/>
        <end position="142"/>
    </location>
</feature>
<dbReference type="InterPro" id="IPR007354">
    <property type="entry name" value="CruF-like"/>
</dbReference>
<evidence type="ECO:0000256" key="1">
    <source>
        <dbReference type="SAM" id="Phobius"/>
    </source>
</evidence>
<protein>
    <submittedName>
        <fullName evidence="2">Carotenoid biosynthesis protein</fullName>
    </submittedName>
</protein>
<dbReference type="AlphaFoldDB" id="A0A6N6RL03"/>
<evidence type="ECO:0000313" key="2">
    <source>
        <dbReference type="EMBL" id="KAB2814207.1"/>
    </source>
</evidence>
<dbReference type="RefSeq" id="WP_151665788.1">
    <property type="nucleotide sequence ID" value="NZ_WBVO01000001.1"/>
</dbReference>
<name>A0A6N6RL03_9FLAO</name>